<keyword evidence="5" id="KW-1185">Reference proteome</keyword>
<dbReference type="InterPro" id="IPR001841">
    <property type="entry name" value="Znf_RING"/>
</dbReference>
<feature type="compositionally biased region" description="Pro residues" evidence="2">
    <location>
        <begin position="159"/>
        <end position="175"/>
    </location>
</feature>
<reference evidence="4 5" key="1">
    <citation type="journal article" date="2015" name="J. Virol.">
        <title>The genome of the nucleopolyhedrosis-causing virus from Tipula oleracea sheds new light on the Nudiviridae family.</title>
        <authorList>
            <person name="Bezier A."/>
            <person name="Theze J."/>
            <person name="Gavory F."/>
            <person name="Gaillard J."/>
            <person name="Poulain J."/>
            <person name="Drezen J.M."/>
            <person name="Herniou E.A."/>
        </authorList>
    </citation>
    <scope>NUCLEOTIDE SEQUENCE [LARGE SCALE GENOMIC DNA]</scope>
    <source>
        <strain evidence="4">35</strain>
    </source>
</reference>
<evidence type="ECO:0000313" key="5">
    <source>
        <dbReference type="Proteomes" id="UP000201058"/>
    </source>
</evidence>
<dbReference type="KEGG" id="vg:22921800"/>
<dbReference type="SUPFAM" id="SSF57850">
    <property type="entry name" value="RING/U-box"/>
    <property type="match status" value="1"/>
</dbReference>
<evidence type="ECO:0000259" key="3">
    <source>
        <dbReference type="PROSITE" id="PS50089"/>
    </source>
</evidence>
<feature type="compositionally biased region" description="Low complexity" evidence="2">
    <location>
        <begin position="72"/>
        <end position="92"/>
    </location>
</feature>
<dbReference type="RefSeq" id="YP_009116733.1">
    <property type="nucleotide sequence ID" value="NC_026242.1"/>
</dbReference>
<dbReference type="Pfam" id="PF13920">
    <property type="entry name" value="zf-C3HC4_3"/>
    <property type="match status" value="1"/>
</dbReference>
<protein>
    <submittedName>
        <fullName evidence="4">IAP_a</fullName>
    </submittedName>
</protein>
<keyword evidence="1" id="KW-0862">Zinc</keyword>
<keyword evidence="1" id="KW-0479">Metal-binding</keyword>
<sequence length="277" mass="31356">MSELQNNIDNFEIPFEIPLQLPEVVSTPITPLSTYFRNPSPPIAPRKRNKRRHVVDFILGNDEPRNTIPRRSTTFTTSTTTQNLLNTPTTPTNDVDQDQVRRVLTYGDVIHINDRQNSFLNDETDEDINNLERSIRDLDSQLDLHFSNFSNALARLTRSPPPSPPLSFSPSPSPTPERSSLYDDFHAYDEPRFVEEALSVSISPPPPPPTPAKEIKDAIIPPSIANITCKICMENETCILIEPCYHACLCFPCSIHIGDKCPICRGVISKRRRIYFS</sequence>
<keyword evidence="1" id="KW-0863">Zinc-finger</keyword>
<dbReference type="InterPro" id="IPR013083">
    <property type="entry name" value="Znf_RING/FYVE/PHD"/>
</dbReference>
<dbReference type="Proteomes" id="UP000201058">
    <property type="component" value="Segment"/>
</dbReference>
<dbReference type="Gene3D" id="3.30.40.10">
    <property type="entry name" value="Zinc/RING finger domain, C3HC4 (zinc finger)"/>
    <property type="match status" value="1"/>
</dbReference>
<dbReference type="EMBL" id="KM610234">
    <property type="protein sequence ID" value="AJD20146.1"/>
    <property type="molecule type" value="Genomic_DNA"/>
</dbReference>
<dbReference type="CDD" id="cd16649">
    <property type="entry name" value="mRING-HC-C3HC5_CGRF1-like"/>
    <property type="match status" value="1"/>
</dbReference>
<evidence type="ECO:0000313" key="4">
    <source>
        <dbReference type="EMBL" id="AJD20146.1"/>
    </source>
</evidence>
<proteinExistence type="predicted"/>
<evidence type="ECO:0000256" key="2">
    <source>
        <dbReference type="SAM" id="MobiDB-lite"/>
    </source>
</evidence>
<dbReference type="PROSITE" id="PS50089">
    <property type="entry name" value="ZF_RING_2"/>
    <property type="match status" value="1"/>
</dbReference>
<gene>
    <name evidence="4" type="primary">iap_a</name>
    <name evidence="4" type="ORF">TONV_086</name>
</gene>
<feature type="domain" description="RING-type" evidence="3">
    <location>
        <begin position="229"/>
        <end position="265"/>
    </location>
</feature>
<name>A0A0B4VGE1_9VIRU</name>
<organism evidence="4 5">
    <name type="scientific">Tipula oleracea nudivirus</name>
    <dbReference type="NCBI Taxonomy" id="1546257"/>
    <lineage>
        <taxon>Viruses</taxon>
        <taxon>Viruses incertae sedis</taxon>
        <taxon>Naldaviricetes</taxon>
        <taxon>Lefavirales</taxon>
        <taxon>Nudiviridae</taxon>
        <taxon>Deltanudivirus</taxon>
        <taxon>Deltanudivirus tipoleraceae</taxon>
    </lineage>
</organism>
<dbReference type="OrthoDB" id="129at1511852"/>
<feature type="region of interest" description="Disordered" evidence="2">
    <location>
        <begin position="62"/>
        <end position="95"/>
    </location>
</feature>
<feature type="region of interest" description="Disordered" evidence="2">
    <location>
        <begin position="155"/>
        <end position="180"/>
    </location>
</feature>
<dbReference type="GeneID" id="22921800"/>
<dbReference type="GO" id="GO:0008270">
    <property type="term" value="F:zinc ion binding"/>
    <property type="evidence" value="ECO:0007669"/>
    <property type="project" value="UniProtKB-KW"/>
</dbReference>
<evidence type="ECO:0000256" key="1">
    <source>
        <dbReference type="PROSITE-ProRule" id="PRU00175"/>
    </source>
</evidence>
<accession>A0A0B4VGE1</accession>